<dbReference type="NCBIfam" id="NF008712">
    <property type="entry name" value="PRK11715.1-1"/>
    <property type="match status" value="1"/>
</dbReference>
<evidence type="ECO:0000313" key="4">
    <source>
        <dbReference type="Proteomes" id="UP000812961"/>
    </source>
</evidence>
<feature type="transmembrane region" description="Helical" evidence="2">
    <location>
        <begin position="374"/>
        <end position="394"/>
    </location>
</feature>
<feature type="transmembrane region" description="Helical" evidence="2">
    <location>
        <begin position="401"/>
        <end position="420"/>
    </location>
</feature>
<dbReference type="EMBL" id="JAICCF010000003">
    <property type="protein sequence ID" value="MBW8685789.1"/>
    <property type="molecule type" value="Genomic_DNA"/>
</dbReference>
<feature type="region of interest" description="Disordered" evidence="1">
    <location>
        <begin position="1"/>
        <end position="22"/>
    </location>
</feature>
<keyword evidence="2" id="KW-0472">Membrane</keyword>
<protein>
    <submittedName>
        <fullName evidence="3">Cell envelope integrity protein CreD</fullName>
    </submittedName>
</protein>
<feature type="transmembrane region" description="Helical" evidence="2">
    <location>
        <begin position="426"/>
        <end position="444"/>
    </location>
</feature>
<dbReference type="RefSeq" id="WP_220251122.1">
    <property type="nucleotide sequence ID" value="NZ_JAICCF010000003.1"/>
</dbReference>
<accession>A0ABS7GDM9</accession>
<organism evidence="3 4">
    <name type="scientific">Chitinophaga rhizophila</name>
    <dbReference type="NCBI Taxonomy" id="2866212"/>
    <lineage>
        <taxon>Bacteria</taxon>
        <taxon>Pseudomonadati</taxon>
        <taxon>Bacteroidota</taxon>
        <taxon>Chitinophagia</taxon>
        <taxon>Chitinophagales</taxon>
        <taxon>Chitinophagaceae</taxon>
        <taxon>Chitinophaga</taxon>
    </lineage>
</organism>
<comment type="caution">
    <text evidence="3">The sequence shown here is derived from an EMBL/GenBank/DDBJ whole genome shotgun (WGS) entry which is preliminary data.</text>
</comment>
<keyword evidence="4" id="KW-1185">Reference proteome</keyword>
<feature type="transmembrane region" description="Helical" evidence="2">
    <location>
        <begin position="349"/>
        <end position="368"/>
    </location>
</feature>
<evidence type="ECO:0000256" key="2">
    <source>
        <dbReference type="SAM" id="Phobius"/>
    </source>
</evidence>
<feature type="transmembrane region" description="Helical" evidence="2">
    <location>
        <begin position="38"/>
        <end position="58"/>
    </location>
</feature>
<keyword evidence="2" id="KW-0812">Transmembrane</keyword>
<dbReference type="PIRSF" id="PIRSF004548">
    <property type="entry name" value="CreD"/>
    <property type="match status" value="1"/>
</dbReference>
<sequence length="453" mass="49973">METTNVNEGASQPQNYYNRSVQPSGIDPKRSFFERHAYGVKAILIGILVLLLLIPASMTMELISEREQRQFEAKGEVSGKWGDSQTITGPVLVIPYIVKPGVVSNAFFLPDRLKVNGKLLPEIRRRGIYEVAVYTSNLEISGSFSKLDLMNLNLSPEQVLLKDAYLAVGINDMRGISNQAGVQWNGQTFYFNPGVPASELFPNGMQVKVPLVASDSGITGGSFAVNLDLKGSGQLYFSPVGKTTVVELSSNWNNPSFAGSFLPNSHNVNDKGFNAAWQVSNLNRNFPQIWTGNQTNLHSADFGVKLLLPVDTYQQSTRAVKYAILIIGLTFLVYYFVELLQRSPVHPLQYILIGIALCVFYTLLIALAEQLNFSIAYLIAAVLTIGLVSVYTASVLKSNRLALMIGGALSILYGFIYVIIRSEDQSLLMGSLGLFIILAIVMYFSRRIKWGEL</sequence>
<dbReference type="Proteomes" id="UP000812961">
    <property type="component" value="Unassembled WGS sequence"/>
</dbReference>
<name>A0ABS7GDM9_9BACT</name>
<dbReference type="PANTHER" id="PTHR30092:SF0">
    <property type="entry name" value="INNER MEMBRANE PROTEIN CRED"/>
    <property type="match status" value="1"/>
</dbReference>
<dbReference type="InterPro" id="IPR010364">
    <property type="entry name" value="Uncharacterised_IM_CreD"/>
</dbReference>
<keyword evidence="2" id="KW-1133">Transmembrane helix</keyword>
<feature type="transmembrane region" description="Helical" evidence="2">
    <location>
        <begin position="319"/>
        <end position="337"/>
    </location>
</feature>
<gene>
    <name evidence="3" type="primary">creD</name>
    <name evidence="3" type="ORF">K1Y79_15725</name>
</gene>
<proteinExistence type="predicted"/>
<reference evidence="3 4" key="1">
    <citation type="submission" date="2021-08" db="EMBL/GenBank/DDBJ databases">
        <title>The genome sequence of Chitinophaga sp. B61.</title>
        <authorList>
            <person name="Zhang X."/>
        </authorList>
    </citation>
    <scope>NUCLEOTIDE SEQUENCE [LARGE SCALE GENOMIC DNA]</scope>
    <source>
        <strain evidence="3 4">B61</strain>
    </source>
</reference>
<evidence type="ECO:0000256" key="1">
    <source>
        <dbReference type="SAM" id="MobiDB-lite"/>
    </source>
</evidence>
<evidence type="ECO:0000313" key="3">
    <source>
        <dbReference type="EMBL" id="MBW8685789.1"/>
    </source>
</evidence>
<dbReference type="Pfam" id="PF06123">
    <property type="entry name" value="CreD"/>
    <property type="match status" value="1"/>
</dbReference>
<dbReference type="PANTHER" id="PTHR30092">
    <property type="entry name" value="INNER MEMBRANE PROTEIN CRED"/>
    <property type="match status" value="1"/>
</dbReference>